<feature type="compositionally biased region" description="Polar residues" evidence="1">
    <location>
        <begin position="338"/>
        <end position="351"/>
    </location>
</feature>
<gene>
    <name evidence="2" type="ORF">LTR62_008432</name>
</gene>
<comment type="caution">
    <text evidence="2">The sequence shown here is derived from an EMBL/GenBank/DDBJ whole genome shotgun (WGS) entry which is preliminary data.</text>
</comment>
<sequence length="351" mass="38286">MARIIDLETDEDSEPRANIKVGGEAIPNDTNADSQAGKPGINVGLFSAALTCYPIVTQLARSLDLNSLHELSRTCRQFRAHLLQYRPQLIEHSLRCENEGADPAARLGNALYASFDLWTTHGRDGVKIGRVGGGKLGACARDLIAVSRSVRSGDDNDVILEKTVARLPCTCATQFLICQPCGQRLRSNDTTYTRGWAWRTRYKTCGGFGAGLGEGNEGVECGRGADCQEVQEVYHESECDADELETLGFESTQAESQRDGRRWGGSSYLTQEVVGIGGAVKKKIKRRVLVGAAVKEYEDERKTGSYLVREQKGVNRSWCSWCERVILGVKDVEDPGRSSDSVATASSEDGV</sequence>
<protein>
    <recommendedName>
        <fullName evidence="4">F-box domain-containing protein</fullName>
    </recommendedName>
</protein>
<evidence type="ECO:0000256" key="1">
    <source>
        <dbReference type="SAM" id="MobiDB-lite"/>
    </source>
</evidence>
<dbReference type="Proteomes" id="UP001310890">
    <property type="component" value="Unassembled WGS sequence"/>
</dbReference>
<accession>A0AAN7T9H5</accession>
<reference evidence="2" key="1">
    <citation type="submission" date="2023-08" db="EMBL/GenBank/DDBJ databases">
        <title>Black Yeasts Isolated from many extreme environments.</title>
        <authorList>
            <person name="Coleine C."/>
            <person name="Stajich J.E."/>
            <person name="Selbmann L."/>
        </authorList>
    </citation>
    <scope>NUCLEOTIDE SEQUENCE</scope>
    <source>
        <strain evidence="2">CCFEE 5401</strain>
    </source>
</reference>
<evidence type="ECO:0008006" key="4">
    <source>
        <dbReference type="Google" id="ProtNLM"/>
    </source>
</evidence>
<evidence type="ECO:0000313" key="2">
    <source>
        <dbReference type="EMBL" id="KAK5108336.1"/>
    </source>
</evidence>
<feature type="region of interest" description="Disordered" evidence="1">
    <location>
        <begin position="332"/>
        <end position="351"/>
    </location>
</feature>
<dbReference type="AlphaFoldDB" id="A0AAN7T9H5"/>
<name>A0AAN7T9H5_9PEZI</name>
<organism evidence="2 3">
    <name type="scientific">Meristemomyces frigidus</name>
    <dbReference type="NCBI Taxonomy" id="1508187"/>
    <lineage>
        <taxon>Eukaryota</taxon>
        <taxon>Fungi</taxon>
        <taxon>Dikarya</taxon>
        <taxon>Ascomycota</taxon>
        <taxon>Pezizomycotina</taxon>
        <taxon>Dothideomycetes</taxon>
        <taxon>Dothideomycetidae</taxon>
        <taxon>Mycosphaerellales</taxon>
        <taxon>Teratosphaeriaceae</taxon>
        <taxon>Meristemomyces</taxon>
    </lineage>
</organism>
<dbReference type="EMBL" id="JAVRRL010000089">
    <property type="protein sequence ID" value="KAK5108336.1"/>
    <property type="molecule type" value="Genomic_DNA"/>
</dbReference>
<proteinExistence type="predicted"/>
<evidence type="ECO:0000313" key="3">
    <source>
        <dbReference type="Proteomes" id="UP001310890"/>
    </source>
</evidence>